<accession>A0A4S8KCA7</accession>
<reference evidence="2 3" key="1">
    <citation type="journal article" date="2019" name="Nat. Plants">
        <title>Genome sequencing of Musa balbisiana reveals subgenome evolution and function divergence in polyploid bananas.</title>
        <authorList>
            <person name="Yao X."/>
        </authorList>
    </citation>
    <scope>NUCLEOTIDE SEQUENCE [LARGE SCALE GENOMIC DNA]</scope>
    <source>
        <strain evidence="3">cv. DH-PKW</strain>
        <tissue evidence="2">Leaves</tissue>
    </source>
</reference>
<organism evidence="2 3">
    <name type="scientific">Musa balbisiana</name>
    <name type="common">Banana</name>
    <dbReference type="NCBI Taxonomy" id="52838"/>
    <lineage>
        <taxon>Eukaryota</taxon>
        <taxon>Viridiplantae</taxon>
        <taxon>Streptophyta</taxon>
        <taxon>Embryophyta</taxon>
        <taxon>Tracheophyta</taxon>
        <taxon>Spermatophyta</taxon>
        <taxon>Magnoliopsida</taxon>
        <taxon>Liliopsida</taxon>
        <taxon>Zingiberales</taxon>
        <taxon>Musaceae</taxon>
        <taxon>Musa</taxon>
    </lineage>
</organism>
<feature type="compositionally biased region" description="Basic and acidic residues" evidence="1">
    <location>
        <begin position="60"/>
        <end position="69"/>
    </location>
</feature>
<dbReference type="Proteomes" id="UP000317650">
    <property type="component" value="Chromosome 4"/>
</dbReference>
<dbReference type="AlphaFoldDB" id="A0A4S8KCA7"/>
<protein>
    <submittedName>
        <fullName evidence="2">Uncharacterized protein</fullName>
    </submittedName>
</protein>
<proteinExistence type="predicted"/>
<dbReference type="EMBL" id="PYDT01000001">
    <property type="protein sequence ID" value="THU72763.1"/>
    <property type="molecule type" value="Genomic_DNA"/>
</dbReference>
<name>A0A4S8KCA7_MUSBA</name>
<evidence type="ECO:0000313" key="3">
    <source>
        <dbReference type="Proteomes" id="UP000317650"/>
    </source>
</evidence>
<gene>
    <name evidence="2" type="ORF">C4D60_Mb04t15620</name>
</gene>
<comment type="caution">
    <text evidence="2">The sequence shown here is derived from an EMBL/GenBank/DDBJ whole genome shotgun (WGS) entry which is preliminary data.</text>
</comment>
<evidence type="ECO:0000313" key="2">
    <source>
        <dbReference type="EMBL" id="THU72763.1"/>
    </source>
</evidence>
<keyword evidence="3" id="KW-1185">Reference proteome</keyword>
<evidence type="ECO:0000256" key="1">
    <source>
        <dbReference type="SAM" id="MobiDB-lite"/>
    </source>
</evidence>
<feature type="region of interest" description="Disordered" evidence="1">
    <location>
        <begin position="36"/>
        <end position="69"/>
    </location>
</feature>
<sequence>MQKLLANKSALLQENFCEGKKEAANRGARDLPLLTSLPTGYESFQDPRSPSSTSHRGKGARREGQVDLRPRGIEEEISALLQPLYSLLKEQRRRFLLIGEGRKQTVINSSI</sequence>